<dbReference type="InterPro" id="IPR029044">
    <property type="entry name" value="Nucleotide-diphossugar_trans"/>
</dbReference>
<dbReference type="CDD" id="cd02513">
    <property type="entry name" value="CMP-NeuAc_Synthase"/>
    <property type="match status" value="1"/>
</dbReference>
<sequence length="233" mass="26570">MVKTLKLAIIPARGGSKRIPRKNIKPFLGKPIIAYPIKAALESKRFDEVMVSTDDKSIARLAKSLGAKVPFLRSAATATDQAGTAEVLEEVLLEYKKMGRNFDCSCCLYPTAVFVTPKRIAEGYYLLQKTGADSVFPVTRFSYPIQRALKINSRHQISLVWPKNYRLSPRECEPRYHDVGQFYWFKIANFLKQKKLFCKNSVAVEIAESEVQDIDNFEDWSLAEAKYKLLHKL</sequence>
<evidence type="ECO:0000313" key="1">
    <source>
        <dbReference type="EMBL" id="OGD63340.1"/>
    </source>
</evidence>
<keyword evidence="1" id="KW-0548">Nucleotidyltransferase</keyword>
<dbReference type="SUPFAM" id="SSF53448">
    <property type="entry name" value="Nucleotide-diphospho-sugar transferases"/>
    <property type="match status" value="1"/>
</dbReference>
<evidence type="ECO:0000313" key="2">
    <source>
        <dbReference type="Proteomes" id="UP000177006"/>
    </source>
</evidence>
<dbReference type="GO" id="GO:0008781">
    <property type="term" value="F:N-acylneuraminate cytidylyltransferase activity"/>
    <property type="evidence" value="ECO:0007669"/>
    <property type="project" value="TreeGrafter"/>
</dbReference>
<gene>
    <name evidence="1" type="ORF">A2160_02545</name>
</gene>
<name>A0A1F5E7P0_9BACT</name>
<accession>A0A1F5E7P0</accession>
<dbReference type="AlphaFoldDB" id="A0A1F5E7P0"/>
<dbReference type="InterPro" id="IPR003329">
    <property type="entry name" value="Cytidylyl_trans"/>
</dbReference>
<dbReference type="Gene3D" id="3.90.550.10">
    <property type="entry name" value="Spore Coat Polysaccharide Biosynthesis Protein SpsA, Chain A"/>
    <property type="match status" value="1"/>
</dbReference>
<dbReference type="PANTHER" id="PTHR21485:SF6">
    <property type="entry name" value="N-ACYLNEURAMINATE CYTIDYLYLTRANSFERASE-RELATED"/>
    <property type="match status" value="1"/>
</dbReference>
<dbReference type="Proteomes" id="UP000177006">
    <property type="component" value="Unassembled WGS sequence"/>
</dbReference>
<reference evidence="1 2" key="1">
    <citation type="journal article" date="2016" name="Nat. Commun.">
        <title>Thousands of microbial genomes shed light on interconnected biogeochemical processes in an aquifer system.</title>
        <authorList>
            <person name="Anantharaman K."/>
            <person name="Brown C.T."/>
            <person name="Hug L.A."/>
            <person name="Sharon I."/>
            <person name="Castelle C.J."/>
            <person name="Probst A.J."/>
            <person name="Thomas B.C."/>
            <person name="Singh A."/>
            <person name="Wilkins M.J."/>
            <person name="Karaoz U."/>
            <person name="Brodie E.L."/>
            <person name="Williams K.H."/>
            <person name="Hubbard S.S."/>
            <person name="Banfield J.F."/>
        </authorList>
    </citation>
    <scope>NUCLEOTIDE SEQUENCE [LARGE SCALE GENOMIC DNA]</scope>
</reference>
<dbReference type="NCBIfam" id="TIGR03584">
    <property type="entry name" value="PseF"/>
    <property type="match status" value="1"/>
</dbReference>
<organism evidence="1 2">
    <name type="scientific">Candidatus Beckwithbacteria bacterium RBG_13_42_9</name>
    <dbReference type="NCBI Taxonomy" id="1797457"/>
    <lineage>
        <taxon>Bacteria</taxon>
        <taxon>Candidatus Beckwithiibacteriota</taxon>
    </lineage>
</organism>
<dbReference type="PANTHER" id="PTHR21485">
    <property type="entry name" value="HAD SUPERFAMILY MEMBERS CMAS AND KDSC"/>
    <property type="match status" value="1"/>
</dbReference>
<dbReference type="EMBL" id="MEZK01000010">
    <property type="protein sequence ID" value="OGD63340.1"/>
    <property type="molecule type" value="Genomic_DNA"/>
</dbReference>
<dbReference type="Pfam" id="PF02348">
    <property type="entry name" value="CTP_transf_3"/>
    <property type="match status" value="1"/>
</dbReference>
<protein>
    <submittedName>
        <fullName evidence="1">Pseudaminic acid cytidylyltransferase</fullName>
    </submittedName>
</protein>
<comment type="caution">
    <text evidence="1">The sequence shown here is derived from an EMBL/GenBank/DDBJ whole genome shotgun (WGS) entry which is preliminary data.</text>
</comment>
<dbReference type="InterPro" id="IPR050793">
    <property type="entry name" value="CMP-NeuNAc_synthase"/>
</dbReference>
<proteinExistence type="predicted"/>
<dbReference type="STRING" id="1797457.A2160_02545"/>
<keyword evidence="1" id="KW-0808">Transferase</keyword>
<dbReference type="InterPro" id="IPR020039">
    <property type="entry name" value="PseF"/>
</dbReference>